<proteinExistence type="inferred from homology"/>
<evidence type="ECO:0000259" key="2">
    <source>
        <dbReference type="Pfam" id="PF04073"/>
    </source>
</evidence>
<comment type="caution">
    <text evidence="3">The sequence shown here is derived from an EMBL/GenBank/DDBJ whole genome shotgun (WGS) entry which is preliminary data.</text>
</comment>
<feature type="domain" description="YbaK/aminoacyl-tRNA synthetase-associated" evidence="2">
    <location>
        <begin position="27"/>
        <end position="152"/>
    </location>
</feature>
<dbReference type="EMBL" id="DVHI01000030">
    <property type="protein sequence ID" value="HIR62348.1"/>
    <property type="molecule type" value="Genomic_DNA"/>
</dbReference>
<reference evidence="3" key="2">
    <citation type="journal article" date="2021" name="PeerJ">
        <title>Extensive microbial diversity within the chicken gut microbiome revealed by metagenomics and culture.</title>
        <authorList>
            <person name="Gilroy R."/>
            <person name="Ravi A."/>
            <person name="Getino M."/>
            <person name="Pursley I."/>
            <person name="Horton D.L."/>
            <person name="Alikhan N.F."/>
            <person name="Baker D."/>
            <person name="Gharbi K."/>
            <person name="Hall N."/>
            <person name="Watson M."/>
            <person name="Adriaenssens E.M."/>
            <person name="Foster-Nyarko E."/>
            <person name="Jarju S."/>
            <person name="Secka A."/>
            <person name="Antonio M."/>
            <person name="Oren A."/>
            <person name="Chaudhuri R.R."/>
            <person name="La Ragione R."/>
            <person name="Hildebrand F."/>
            <person name="Pallen M.J."/>
        </authorList>
    </citation>
    <scope>NUCLEOTIDE SEQUENCE</scope>
    <source>
        <strain evidence="3">ChiHjej13B12-12457</strain>
    </source>
</reference>
<dbReference type="CDD" id="cd04335">
    <property type="entry name" value="PrdX_deacylase"/>
    <property type="match status" value="1"/>
</dbReference>
<dbReference type="Proteomes" id="UP000886744">
    <property type="component" value="Unassembled WGS sequence"/>
</dbReference>
<sequence>METAEERRRKVLDRLQEMGISYIIHEHPPLPTIEEAMKYWKDFDSTHCKNLFFRNHKGNRHYLVILECHKQMDIHGLEHQLHQGKLSFASEQRMEKYLGTVPGSVSLFGLINDPDHQVKLYLDKDLRQAERVTFHPNDNTASLEISRDDMYRFIQLWGGEWEEL</sequence>
<reference evidence="3" key="1">
    <citation type="submission" date="2020-10" db="EMBL/GenBank/DDBJ databases">
        <authorList>
            <person name="Gilroy R."/>
        </authorList>
    </citation>
    <scope>NUCLEOTIDE SEQUENCE</scope>
    <source>
        <strain evidence="3">ChiHjej13B12-12457</strain>
    </source>
</reference>
<accession>A0A9D1J691</accession>
<evidence type="ECO:0000256" key="1">
    <source>
        <dbReference type="ARBA" id="ARBA00010201"/>
    </source>
</evidence>
<dbReference type="AlphaFoldDB" id="A0A9D1J691"/>
<comment type="similarity">
    <text evidence="1">Belongs to the PRORSD1 family.</text>
</comment>
<gene>
    <name evidence="3" type="ORF">IAC94_02340</name>
</gene>
<dbReference type="InterPro" id="IPR007214">
    <property type="entry name" value="YbaK/aa-tRNA-synth-assoc-dom"/>
</dbReference>
<dbReference type="PANTHER" id="PTHR31423:SF3">
    <property type="entry name" value="PROLYL-TRNA SYNTHETASE ASSOCIATED DOMAIN-CONTAINING PROTEIN 1-RELATED"/>
    <property type="match status" value="1"/>
</dbReference>
<evidence type="ECO:0000313" key="3">
    <source>
        <dbReference type="EMBL" id="HIR62348.1"/>
    </source>
</evidence>
<dbReference type="InterPro" id="IPR036754">
    <property type="entry name" value="YbaK/aa-tRNA-synt-asso_dom_sf"/>
</dbReference>
<dbReference type="Gene3D" id="3.90.960.10">
    <property type="entry name" value="YbaK/aminoacyl-tRNA synthetase-associated domain"/>
    <property type="match status" value="1"/>
</dbReference>
<organism evidence="3 4">
    <name type="scientific">Candidatus Coprenecus avistercoris</name>
    <dbReference type="NCBI Taxonomy" id="2840730"/>
    <lineage>
        <taxon>Bacteria</taxon>
        <taxon>Pseudomonadati</taxon>
        <taxon>Bacteroidota</taxon>
        <taxon>Bacteroidia</taxon>
        <taxon>Bacteroidales</taxon>
        <taxon>Rikenellaceae</taxon>
        <taxon>Rikenellaceae incertae sedis</taxon>
        <taxon>Candidatus Coprenecus</taxon>
    </lineage>
</organism>
<dbReference type="SUPFAM" id="SSF55826">
    <property type="entry name" value="YbaK/ProRS associated domain"/>
    <property type="match status" value="1"/>
</dbReference>
<name>A0A9D1J691_9BACT</name>
<dbReference type="Pfam" id="PF04073">
    <property type="entry name" value="tRNA_edit"/>
    <property type="match status" value="1"/>
</dbReference>
<dbReference type="InterPro" id="IPR040285">
    <property type="entry name" value="ProX/PRXD1"/>
</dbReference>
<dbReference type="GO" id="GO:0002161">
    <property type="term" value="F:aminoacyl-tRNA deacylase activity"/>
    <property type="evidence" value="ECO:0007669"/>
    <property type="project" value="InterPro"/>
</dbReference>
<evidence type="ECO:0000313" key="4">
    <source>
        <dbReference type="Proteomes" id="UP000886744"/>
    </source>
</evidence>
<dbReference type="FunFam" id="3.90.960.10:FF:000005">
    <property type="entry name" value="Putative prolyl-tRNA synthetase"/>
    <property type="match status" value="1"/>
</dbReference>
<dbReference type="PANTHER" id="PTHR31423">
    <property type="entry name" value="YBAK DOMAIN-CONTAINING PROTEIN"/>
    <property type="match status" value="1"/>
</dbReference>
<protein>
    <submittedName>
        <fullName evidence="3">Prolyl-tRNA synthetase associated domain-containing protein</fullName>
    </submittedName>
</protein>